<dbReference type="Pfam" id="PF04397">
    <property type="entry name" value="LytTR"/>
    <property type="match status" value="1"/>
</dbReference>
<dbReference type="PANTHER" id="PTHR37299">
    <property type="entry name" value="TRANSCRIPTIONAL REGULATOR-RELATED"/>
    <property type="match status" value="1"/>
</dbReference>
<gene>
    <name evidence="2" type="ORF">RIL183_31721</name>
</gene>
<dbReference type="PROSITE" id="PS50930">
    <property type="entry name" value="HTH_LYTTR"/>
    <property type="match status" value="1"/>
</dbReference>
<dbReference type="Proteomes" id="UP000049828">
    <property type="component" value="Unassembled WGS sequence"/>
</dbReference>
<dbReference type="OrthoDB" id="1938965at2"/>
<organism evidence="2 3">
    <name type="scientific">Roseburia inulinivorans</name>
    <dbReference type="NCBI Taxonomy" id="360807"/>
    <lineage>
        <taxon>Bacteria</taxon>
        <taxon>Bacillati</taxon>
        <taxon>Bacillota</taxon>
        <taxon>Clostridia</taxon>
        <taxon>Lachnospirales</taxon>
        <taxon>Lachnospiraceae</taxon>
        <taxon>Roseburia</taxon>
    </lineage>
</organism>
<dbReference type="AlphaFoldDB" id="A0A0M6WXF9"/>
<dbReference type="InterPro" id="IPR046947">
    <property type="entry name" value="LytR-like"/>
</dbReference>
<dbReference type="SMART" id="SM00850">
    <property type="entry name" value="LytTR"/>
    <property type="match status" value="1"/>
</dbReference>
<evidence type="ECO:0000313" key="2">
    <source>
        <dbReference type="EMBL" id="CRL42350.1"/>
    </source>
</evidence>
<name>A0A0M6WXF9_9FIRM</name>
<dbReference type="Gene3D" id="2.40.50.1020">
    <property type="entry name" value="LytTr DNA-binding domain"/>
    <property type="match status" value="1"/>
</dbReference>
<accession>A0A0M6WXF9</accession>
<protein>
    <recommendedName>
        <fullName evidence="1">HTH LytTR-type domain-containing protein</fullName>
    </recommendedName>
</protein>
<dbReference type="GO" id="GO:0000156">
    <property type="term" value="F:phosphorelay response regulator activity"/>
    <property type="evidence" value="ECO:0007669"/>
    <property type="project" value="InterPro"/>
</dbReference>
<evidence type="ECO:0000259" key="1">
    <source>
        <dbReference type="PROSITE" id="PS50930"/>
    </source>
</evidence>
<dbReference type="RefSeq" id="WP_055040291.1">
    <property type="nucleotide sequence ID" value="NZ_CVRS01000102.1"/>
</dbReference>
<proteinExistence type="predicted"/>
<dbReference type="InterPro" id="IPR007492">
    <property type="entry name" value="LytTR_DNA-bd_dom"/>
</dbReference>
<keyword evidence="3" id="KW-1185">Reference proteome</keyword>
<dbReference type="GO" id="GO:0003677">
    <property type="term" value="F:DNA binding"/>
    <property type="evidence" value="ECO:0007669"/>
    <property type="project" value="InterPro"/>
</dbReference>
<reference evidence="3" key="1">
    <citation type="submission" date="2015-05" db="EMBL/GenBank/DDBJ databases">
        <authorList>
            <consortium name="Pathogen Informatics"/>
        </authorList>
    </citation>
    <scope>NUCLEOTIDE SEQUENCE [LARGE SCALE GENOMIC DNA]</scope>
    <source>
        <strain evidence="3">L1-83</strain>
    </source>
</reference>
<feature type="domain" description="HTH LytTR-type" evidence="1">
    <location>
        <begin position="172"/>
        <end position="265"/>
    </location>
</feature>
<sequence length="270" mass="31465">MTANDLIYKSIYIITEYYNNNLQPYFDNISEDVLWIGPAERQEIRGREQVISTFSAEVHGLSFTMGSIRAICISPIKTAHEVILQYEIYTHYPDGNTDLHNQRLHYSWYKKRVHTESGSDFRWEIAVLHISNAWPCDSRDTIYPIHYQSLSLPVRLVEKPERYMTVTATDMSVHRIPINHLLYIETIKRTAKLRIHTSTDTIIVNGTLPDFEKTYSDFLLRIHAGFLINPECVRKIERFTVTMSNGAKLPVPEKKYTTIKRLILTNLQSN</sequence>
<dbReference type="EMBL" id="CVRS01000102">
    <property type="protein sequence ID" value="CRL42350.1"/>
    <property type="molecule type" value="Genomic_DNA"/>
</dbReference>
<evidence type="ECO:0000313" key="3">
    <source>
        <dbReference type="Proteomes" id="UP000049828"/>
    </source>
</evidence>
<dbReference type="PANTHER" id="PTHR37299:SF1">
    <property type="entry name" value="STAGE 0 SPORULATION PROTEIN A HOMOLOG"/>
    <property type="match status" value="1"/>
</dbReference>